<evidence type="ECO:0000313" key="4">
    <source>
        <dbReference type="Proteomes" id="UP000819052"/>
    </source>
</evidence>
<proteinExistence type="predicted"/>
<dbReference type="Gene3D" id="1.25.40.10">
    <property type="entry name" value="Tetratricopeptide repeat domain"/>
    <property type="match status" value="1"/>
</dbReference>
<dbReference type="Proteomes" id="UP000819052">
    <property type="component" value="Unassembled WGS sequence"/>
</dbReference>
<name>A0ABX0ME15_9BURK</name>
<evidence type="ECO:0000313" key="3">
    <source>
        <dbReference type="EMBL" id="NHZ44619.1"/>
    </source>
</evidence>
<reference evidence="3 4" key="1">
    <citation type="submission" date="2019-09" db="EMBL/GenBank/DDBJ databases">
        <title>Taxonomy of Antarctic Massilia spp.: description of Massilia rubra sp. nov., Massilia aquatica sp. nov., Massilia mucilaginosa sp. nov., Massilia frigida sp. nov. isolated from streams, lakes and regoliths.</title>
        <authorList>
            <person name="Holochova P."/>
            <person name="Sedlacek I."/>
            <person name="Kralova S."/>
            <person name="Maslanova I."/>
            <person name="Busse H.-J."/>
            <person name="Stankova E."/>
            <person name="Vrbovska V."/>
            <person name="Kovarovic V."/>
            <person name="Bartak M."/>
            <person name="Svec P."/>
            <person name="Pantucek R."/>
        </authorList>
    </citation>
    <scope>NUCLEOTIDE SEQUENCE [LARGE SCALE GENOMIC DNA]</scope>
    <source>
        <strain evidence="3 4">CCM 8693</strain>
    </source>
</reference>
<evidence type="ECO:0000259" key="2">
    <source>
        <dbReference type="Pfam" id="PF20698"/>
    </source>
</evidence>
<organism evidence="3 4">
    <name type="scientific">Massilia aquatica</name>
    <dbReference type="NCBI Taxonomy" id="2609000"/>
    <lineage>
        <taxon>Bacteria</taxon>
        <taxon>Pseudomonadati</taxon>
        <taxon>Pseudomonadota</taxon>
        <taxon>Betaproteobacteria</taxon>
        <taxon>Burkholderiales</taxon>
        <taxon>Oxalobacteraceae</taxon>
        <taxon>Telluria group</taxon>
        <taxon>Massilia</taxon>
    </lineage>
</organism>
<feature type="region of interest" description="Disordered" evidence="1">
    <location>
        <begin position="1"/>
        <end position="29"/>
    </location>
</feature>
<protein>
    <recommendedName>
        <fullName evidence="2">PIN domain-containing protein</fullName>
    </recommendedName>
</protein>
<accession>A0ABX0ME15</accession>
<dbReference type="EMBL" id="VVIW01000035">
    <property type="protein sequence ID" value="NHZ44619.1"/>
    <property type="molecule type" value="Genomic_DNA"/>
</dbReference>
<keyword evidence="4" id="KW-1185">Reference proteome</keyword>
<gene>
    <name evidence="3" type="ORF">F1609_31350</name>
</gene>
<dbReference type="Pfam" id="PF20698">
    <property type="entry name" value="PIN-TPR-GreABC"/>
    <property type="match status" value="1"/>
</dbReference>
<comment type="caution">
    <text evidence="3">The sequence shown here is derived from an EMBL/GenBank/DDBJ whole genome shotgun (WGS) entry which is preliminary data.</text>
</comment>
<feature type="domain" description="PIN" evidence="2">
    <location>
        <begin position="1142"/>
        <end position="1278"/>
    </location>
</feature>
<evidence type="ECO:0000256" key="1">
    <source>
        <dbReference type="SAM" id="MobiDB-lite"/>
    </source>
</evidence>
<feature type="region of interest" description="Disordered" evidence="1">
    <location>
        <begin position="1473"/>
        <end position="1510"/>
    </location>
</feature>
<dbReference type="InterPro" id="IPR011990">
    <property type="entry name" value="TPR-like_helical_dom_sf"/>
</dbReference>
<dbReference type="InterPro" id="IPR048987">
    <property type="entry name" value="PIN-TPR-GreABC"/>
</dbReference>
<feature type="compositionally biased region" description="Basic residues" evidence="1">
    <location>
        <begin position="9"/>
        <end position="29"/>
    </location>
</feature>
<sequence>MATTPKPKAVPKKSKPAKKGCPAKRGKAKKVASAASVGGAGGAFENRVQAVKLLGLVLGTATPGVPESSRILRLQFQARVHGPHTDDLVCTVEGGNGLTSRVLMQMKRGLTPRKSDKAFEEAIGNAWLDFKSVDFVWLADRLVIVHDASSFHDMRGAHDVVRYAQLSTLASEWIEKLTAAGAGSVLKRNALAAIRESVDVYSDATVSDDELFQFARHVDFCNHDLDVEGTAEHLNYINLIRLAATQCGVSFDANHVWARLVSACTMLNATYGAVDFSNLALVIGGDLAIWFDAYRSQAGQTSLRFTAMSAMPASTGATHASTTAWAGIVGGASIANTGADQPSNARSASVDKLISGQLDHINTFIKACKYVEAASSLQQIGQNLGALDNHQRARWYHMRGICRWHHDDDDERAADDFIKAAGLCDDDDKLAAARVRGFLLRRDIPAALTAGAEALERFPESLAVWAAVTNARLANKETVAVADIPREHLLQADAFQLVSFGMHARGLVGEARALGMEALKLGTSNFFTRNSTLSFLLEDIASNSLNLSFRMLEVKDKEDLRFVLATFEPRHQNLWSIEAPAILSDTLYRLAFGHLILGNFGEALAVVSEARIRGIDNSNIGRVEMEALAQLGRRDEALEVGQKVLESMSPGGLVAFGQIANFAQNVPAIERAIEVAGRLHSSEQSVTDALISLRWEALSRTDFTELAMTEVGALDANSMTSISMLTTAARLLHKNHQEARAVVFSTRAEKLALVSTEPGEKYMVASLLSYMKLLKNAAALYEMILPAGQFSELHGELLYCYVRSGARAKALGLIRSFPEGWQDDDVARRLAIELGHAAGDWSLLSGVVDAQLRAEPTKAMSWLFKLMVEMRISQAHMTQAISTLPPLLQGSIHDLAQLGSVELANGFKDEGMLRLYRMRRNNLNSAESAAAYISTHMLEANNLPLLNREFDTVEAGTTVTIVGSDGVVSTFTLDPDECNELPETEEFRLSTSPALKQLLGKRTGDQFVVEDVFGGRKTYTVASVGSAYRRLLELAKVSLNVSLEPSKNLRSITLDEDKDGVLQFDKLTDQLNKTAEAANGVLGLYESHHFTLGVTARMLGRDIVTLVRSWPAQKLALVVGEGSGEMRDIALELLRRSDASFVVDAATLTELAQIGSLSALALLPKVLVSTRTLDVLKGRLLRAESDHSSGIAGTENGRLVFHEITAKNHKQEIAFLTEFCESVERYCTVVPAYGLTTPPLQLSEVEFVVSDEEYAVLLVALEHQSTLLALDQRFRMMAEYCGLTGVWPQVFLMEQLSKGQMTQRDYSRASLQMFFRNRNFVSLRAQDLQVLVYQGGDWLDAGIRRFVKHIAQDTTDFNSAAYVTLDFLRLIIRSGGCQFGVVLELLERLVEGLLRHKSCPDHFSERVLNFLRQPINSGEWHVDTQSYFRLAVNAAKSAARREITDAPIQARVLFCTSPPFLLNGLTSPFYFQNDETSKRKDPDTVSSPGDYAIVGNVDIPPLTPQDMSTG</sequence>
<dbReference type="RefSeq" id="WP_167081447.1">
    <property type="nucleotide sequence ID" value="NZ_VVIW01000035.1"/>
</dbReference>
<dbReference type="SUPFAM" id="SSF48452">
    <property type="entry name" value="TPR-like"/>
    <property type="match status" value="1"/>
</dbReference>